<feature type="region of interest" description="Disordered" evidence="1">
    <location>
        <begin position="223"/>
        <end position="355"/>
    </location>
</feature>
<protein>
    <submittedName>
        <fullName evidence="3">Type VI secretion system-associated FHA domain protein TagH</fullName>
    </submittedName>
</protein>
<evidence type="ECO:0000259" key="2">
    <source>
        <dbReference type="PROSITE" id="PS50006"/>
    </source>
</evidence>
<organism evidence="3 4">
    <name type="scientific">Albidovulum sediminis</name>
    <dbReference type="NCBI Taxonomy" id="3066345"/>
    <lineage>
        <taxon>Bacteria</taxon>
        <taxon>Pseudomonadati</taxon>
        <taxon>Pseudomonadota</taxon>
        <taxon>Alphaproteobacteria</taxon>
        <taxon>Rhodobacterales</taxon>
        <taxon>Paracoccaceae</taxon>
        <taxon>Albidovulum</taxon>
    </lineage>
</organism>
<dbReference type="EMBL" id="JAOCQF010000001">
    <property type="protein sequence ID" value="MCT8329445.1"/>
    <property type="molecule type" value="Genomic_DNA"/>
</dbReference>
<dbReference type="SMART" id="SM00240">
    <property type="entry name" value="FHA"/>
    <property type="match status" value="1"/>
</dbReference>
<name>A0ABT2NL30_9RHOB</name>
<dbReference type="PROSITE" id="PS50006">
    <property type="entry name" value="FHA_DOMAIN"/>
    <property type="match status" value="1"/>
</dbReference>
<feature type="domain" description="FHA" evidence="2">
    <location>
        <begin position="27"/>
        <end position="77"/>
    </location>
</feature>
<dbReference type="Pfam" id="PF20232">
    <property type="entry name" value="T6SS_FHA_C"/>
    <property type="match status" value="1"/>
</dbReference>
<dbReference type="Proteomes" id="UP001205601">
    <property type="component" value="Unassembled WGS sequence"/>
</dbReference>
<evidence type="ECO:0000313" key="4">
    <source>
        <dbReference type="Proteomes" id="UP001205601"/>
    </source>
</evidence>
<dbReference type="SUPFAM" id="SSF49879">
    <property type="entry name" value="SMAD/FHA domain"/>
    <property type="match status" value="1"/>
</dbReference>
<feature type="compositionally biased region" description="Pro residues" evidence="1">
    <location>
        <begin position="234"/>
        <end position="254"/>
    </location>
</feature>
<feature type="compositionally biased region" description="Low complexity" evidence="1">
    <location>
        <begin position="268"/>
        <end position="279"/>
    </location>
</feature>
<evidence type="ECO:0000313" key="3">
    <source>
        <dbReference type="EMBL" id="MCT8329445.1"/>
    </source>
</evidence>
<dbReference type="NCBIfam" id="TIGR03354">
    <property type="entry name" value="VI_FHA"/>
    <property type="match status" value="1"/>
</dbReference>
<gene>
    <name evidence="3" type="primary">tagH</name>
    <name evidence="3" type="ORF">N5I32_07975</name>
</gene>
<dbReference type="PANTHER" id="PTHR23308">
    <property type="entry name" value="NUCLEAR INHIBITOR OF PROTEIN PHOSPHATASE-1"/>
    <property type="match status" value="1"/>
</dbReference>
<dbReference type="RefSeq" id="WP_261494868.1">
    <property type="nucleotide sequence ID" value="NZ_JAOCQF010000001.1"/>
</dbReference>
<dbReference type="InterPro" id="IPR008984">
    <property type="entry name" value="SMAD_FHA_dom_sf"/>
</dbReference>
<feature type="compositionally biased region" description="Basic and acidic residues" evidence="1">
    <location>
        <begin position="139"/>
        <end position="149"/>
    </location>
</feature>
<feature type="compositionally biased region" description="Pro residues" evidence="1">
    <location>
        <begin position="280"/>
        <end position="294"/>
    </location>
</feature>
<dbReference type="InterPro" id="IPR000253">
    <property type="entry name" value="FHA_dom"/>
</dbReference>
<comment type="caution">
    <text evidence="3">The sequence shown here is derived from an EMBL/GenBank/DDBJ whole genome shotgun (WGS) entry which is preliminary data.</text>
</comment>
<dbReference type="Gene3D" id="2.60.200.20">
    <property type="match status" value="1"/>
</dbReference>
<dbReference type="Pfam" id="PF00498">
    <property type="entry name" value="FHA"/>
    <property type="match status" value="1"/>
</dbReference>
<sequence>MAVTLRFQSTGMIPGQAQPVVMRGNSLTIGRGPENDLVLPDPDRMISKRHCVIEDHNGNVVVVDLSTNGTFLNYGKVPLGNVPTPLNDGDILSMGGYELLVSFGQAQRDAMAHIPDPLADGPVSHGHAGRAPDPLALLEDTHGSGKGDFLDDLLGSSQPTGPRGLKRHEPEDPLLPPLGENDLLAPAPVPEWDGPAQKYHNPSVEDAFTPSGRAAVIPDDWDEDFLSPAAPKKPTAPPAPAPVPPAPPAAPATPPAAQIPDFDDDFLTPAAPAPKAETPPAAPVTPPSPPPVAPTPTASPVAPAPSDPFLEEGEEPAAPPSAKATAPAESAPAPAAPAVTPPPVASPAPPPAASAGDAALAQAFLAAMGMTELTIRDEDLPATMTRMGTVLKLMIEGIREILMTRTSIKGEFRINQTMIGAGGNNPLKFSISPEQAIEAMVKPTARGYLDAPAATEQALRDIKAHEVAMVTGMEAALKGVLKRLDPKALEEKIQGGGGIGDFLKGKKARYWEVYEKMYSEISDQAENDFHDLFAREFARAYQEQLDRLK</sequence>
<feature type="compositionally biased region" description="Low complexity" evidence="1">
    <location>
        <begin position="320"/>
        <end position="338"/>
    </location>
</feature>
<feature type="region of interest" description="Disordered" evidence="1">
    <location>
        <begin position="118"/>
        <end position="210"/>
    </location>
</feature>
<dbReference type="InterPro" id="IPR017735">
    <property type="entry name" value="T6SS_FHA"/>
</dbReference>
<keyword evidence="4" id="KW-1185">Reference proteome</keyword>
<evidence type="ECO:0000256" key="1">
    <source>
        <dbReference type="SAM" id="MobiDB-lite"/>
    </source>
</evidence>
<reference evidence="4" key="1">
    <citation type="submission" date="2023-07" db="EMBL/GenBank/DDBJ databases">
        <title>Defluviimonas sediminis sp. nov., isolated from mangrove sediment.</title>
        <authorList>
            <person name="Liu L."/>
            <person name="Li J."/>
            <person name="Huang Y."/>
            <person name="Pan J."/>
            <person name="Li M."/>
        </authorList>
    </citation>
    <scope>NUCLEOTIDE SEQUENCE [LARGE SCALE GENOMIC DNA]</scope>
    <source>
        <strain evidence="4">FT324</strain>
    </source>
</reference>
<dbReference type="InterPro" id="IPR046883">
    <property type="entry name" value="T6SS_FHA_C"/>
</dbReference>
<proteinExistence type="predicted"/>
<feature type="compositionally biased region" description="Pro residues" evidence="1">
    <location>
        <begin position="339"/>
        <end position="352"/>
    </location>
</feature>
<dbReference type="InterPro" id="IPR050923">
    <property type="entry name" value="Cell_Proc_Reg/RNA_Proc"/>
</dbReference>
<dbReference type="CDD" id="cd00060">
    <property type="entry name" value="FHA"/>
    <property type="match status" value="1"/>
</dbReference>
<accession>A0ABT2NL30</accession>